<dbReference type="GO" id="GO:0006412">
    <property type="term" value="P:translation"/>
    <property type="evidence" value="ECO:0007669"/>
    <property type="project" value="InterPro"/>
</dbReference>
<gene>
    <name evidence="3" type="ORF">PG1C_04445</name>
</gene>
<protein>
    <recommendedName>
        <fullName evidence="2">Acyl-CoA dehydrogenase C-terminal domain-containing protein</fullName>
    </recommendedName>
</protein>
<dbReference type="PROSITE" id="PS00962">
    <property type="entry name" value="RIBOSOMAL_S2_1"/>
    <property type="match status" value="1"/>
</dbReference>
<reference evidence="3 4" key="1">
    <citation type="journal article" date="2015" name="Genome Announc.">
        <title>Complete Genome Sequence of a Novel Bacterium within the Family Rhodocyclaceae That Degrades Polycyclic Aromatic Hydrocarbons.</title>
        <authorList>
            <person name="Singleton D.R."/>
            <person name="Dickey A.N."/>
            <person name="Scholl E.H."/>
            <person name="Wright F.A."/>
            <person name="Aitken M.D."/>
        </authorList>
    </citation>
    <scope>NUCLEOTIDE SEQUENCE [LARGE SCALE GENOMIC DNA]</scope>
    <source>
        <strain evidence="4">PG1-Ca6</strain>
    </source>
</reference>
<keyword evidence="1" id="KW-0560">Oxidoreductase</keyword>
<name>A0A0C5J7I5_9PROT</name>
<dbReference type="Gene3D" id="1.20.140.10">
    <property type="entry name" value="Butyryl-CoA Dehydrogenase, subunit A, domain 3"/>
    <property type="match status" value="1"/>
</dbReference>
<dbReference type="STRING" id="1565605.PG1C_04445"/>
<dbReference type="InterPro" id="IPR036250">
    <property type="entry name" value="AcylCo_DH-like_C"/>
</dbReference>
<dbReference type="PANTHER" id="PTHR43884:SF12">
    <property type="entry name" value="ISOVALERYL-COA DEHYDROGENASE, MITOCHONDRIAL-RELATED"/>
    <property type="match status" value="1"/>
</dbReference>
<dbReference type="KEGG" id="rbu:PG1C_04445"/>
<dbReference type="SUPFAM" id="SSF47203">
    <property type="entry name" value="Acyl-CoA dehydrogenase C-terminal domain-like"/>
    <property type="match status" value="1"/>
</dbReference>
<evidence type="ECO:0000256" key="1">
    <source>
        <dbReference type="ARBA" id="ARBA00023002"/>
    </source>
</evidence>
<accession>A0A0C5J7I5</accession>
<dbReference type="HOGENOM" id="CLU_018204_2_0_4"/>
<dbReference type="PANTHER" id="PTHR43884">
    <property type="entry name" value="ACYL-COA DEHYDROGENASE"/>
    <property type="match status" value="1"/>
</dbReference>
<dbReference type="Gene3D" id="2.40.110.10">
    <property type="entry name" value="Butyryl-CoA Dehydrogenase, subunit A, domain 2"/>
    <property type="match status" value="1"/>
</dbReference>
<keyword evidence="4" id="KW-1185">Reference proteome</keyword>
<dbReference type="GO" id="GO:0005840">
    <property type="term" value="C:ribosome"/>
    <property type="evidence" value="ECO:0007669"/>
    <property type="project" value="InterPro"/>
</dbReference>
<dbReference type="RefSeq" id="WP_202636218.1">
    <property type="nucleotide sequence ID" value="NZ_CP010554.1"/>
</dbReference>
<dbReference type="SUPFAM" id="SSF56645">
    <property type="entry name" value="Acyl-CoA dehydrogenase NM domain-like"/>
    <property type="match status" value="1"/>
</dbReference>
<dbReference type="GO" id="GO:0003995">
    <property type="term" value="F:acyl-CoA dehydrogenase activity"/>
    <property type="evidence" value="ECO:0007669"/>
    <property type="project" value="TreeGrafter"/>
</dbReference>
<dbReference type="GO" id="GO:0003735">
    <property type="term" value="F:structural constituent of ribosome"/>
    <property type="evidence" value="ECO:0007669"/>
    <property type="project" value="InterPro"/>
</dbReference>
<organism evidence="3 4">
    <name type="scientific">Rugosibacter aromaticivorans</name>
    <dbReference type="NCBI Taxonomy" id="1565605"/>
    <lineage>
        <taxon>Bacteria</taxon>
        <taxon>Pseudomonadati</taxon>
        <taxon>Pseudomonadota</taxon>
        <taxon>Betaproteobacteria</taxon>
        <taxon>Nitrosomonadales</taxon>
        <taxon>Sterolibacteriaceae</taxon>
        <taxon>Rugosibacter</taxon>
    </lineage>
</organism>
<dbReference type="GO" id="GO:0050660">
    <property type="term" value="F:flavin adenine dinucleotide binding"/>
    <property type="evidence" value="ECO:0007669"/>
    <property type="project" value="InterPro"/>
</dbReference>
<dbReference type="InterPro" id="IPR018130">
    <property type="entry name" value="Ribosomal_uS2_CS"/>
</dbReference>
<feature type="domain" description="Acyl-CoA dehydrogenase C-terminal" evidence="2">
    <location>
        <begin position="245"/>
        <end position="376"/>
    </location>
</feature>
<evidence type="ECO:0000259" key="2">
    <source>
        <dbReference type="Pfam" id="PF08028"/>
    </source>
</evidence>
<dbReference type="Gene3D" id="1.10.540.10">
    <property type="entry name" value="Acyl-CoA dehydrogenase/oxidase, N-terminal domain"/>
    <property type="match status" value="1"/>
</dbReference>
<dbReference type="Pfam" id="PF08028">
    <property type="entry name" value="Acyl-CoA_dh_2"/>
    <property type="match status" value="1"/>
</dbReference>
<dbReference type="PIRSF" id="PIRSF016578">
    <property type="entry name" value="HsaA"/>
    <property type="match status" value="1"/>
</dbReference>
<dbReference type="InterPro" id="IPR037069">
    <property type="entry name" value="AcylCoA_DH/ox_N_sf"/>
</dbReference>
<dbReference type="InterPro" id="IPR046373">
    <property type="entry name" value="Acyl-CoA_Oxase/DH_mid-dom_sf"/>
</dbReference>
<dbReference type="InterPro" id="IPR013107">
    <property type="entry name" value="Acyl-CoA_DH_C"/>
</dbReference>
<dbReference type="EMBL" id="CP010554">
    <property type="protein sequence ID" value="AJP47920.1"/>
    <property type="molecule type" value="Genomic_DNA"/>
</dbReference>
<dbReference type="AlphaFoldDB" id="A0A0C5J7I5"/>
<evidence type="ECO:0000313" key="3">
    <source>
        <dbReference type="EMBL" id="AJP47920.1"/>
    </source>
</evidence>
<dbReference type="Proteomes" id="UP000061603">
    <property type="component" value="Chromosome"/>
</dbReference>
<sequence>MAISTTSASPSLDQLLATASHLGALGEKYAAQTEAARQLHPEVAHALLESGLVNMLQPARFGGYETSFSDYAQVIRHLGSFDLSTAWVSGILSIHHYWGGLVSPELQDELWGKNPETIFTDSFMPAGKAQPVPGGLRLSGRWSWLSGTPFASWVAVGAIAPYEAGAEPEYMMLFLPKDSYTVIDDWYTMGLRGSSSVSVEATEVFVPYHRVFRLGRGMQTNEYPGQAVNPGGLFQIPFVPALALALVAPGLGGAQGMLQRFRTRAASRIPVFSGQRQAEFALSQTTLAETTVEIDMADGLLKRYAAELDACAAGQATLNESDRMRLFAWRSIISKRSREASQQLMDFAGAGASFEHEPMQRFYRDMYMMGQHIALNFETAMRNYGRNLLGLPPDSVLY</sequence>
<evidence type="ECO:0000313" key="4">
    <source>
        <dbReference type="Proteomes" id="UP000061603"/>
    </source>
</evidence>
<proteinExistence type="predicted"/>
<dbReference type="InterPro" id="IPR009100">
    <property type="entry name" value="AcylCoA_DH/oxidase_NM_dom_sf"/>
</dbReference>